<feature type="compositionally biased region" description="Acidic residues" evidence="1">
    <location>
        <begin position="1"/>
        <end position="10"/>
    </location>
</feature>
<evidence type="ECO:0000313" key="3">
    <source>
        <dbReference type="Proteomes" id="UP001359559"/>
    </source>
</evidence>
<feature type="region of interest" description="Disordered" evidence="1">
    <location>
        <begin position="1"/>
        <end position="24"/>
    </location>
</feature>
<name>A0AAN9PCY5_CLITE</name>
<feature type="compositionally biased region" description="Basic and acidic residues" evidence="1">
    <location>
        <begin position="11"/>
        <end position="24"/>
    </location>
</feature>
<dbReference type="Proteomes" id="UP001359559">
    <property type="component" value="Unassembled WGS sequence"/>
</dbReference>
<dbReference type="EMBL" id="JAYKXN010000004">
    <property type="protein sequence ID" value="KAK7292847.1"/>
    <property type="molecule type" value="Genomic_DNA"/>
</dbReference>
<accession>A0AAN9PCY5</accession>
<dbReference type="AlphaFoldDB" id="A0AAN9PCY5"/>
<evidence type="ECO:0000313" key="2">
    <source>
        <dbReference type="EMBL" id="KAK7292847.1"/>
    </source>
</evidence>
<gene>
    <name evidence="2" type="ORF">RJT34_15701</name>
</gene>
<protein>
    <submittedName>
        <fullName evidence="2">Uncharacterized protein</fullName>
    </submittedName>
</protein>
<proteinExistence type="predicted"/>
<evidence type="ECO:0000256" key="1">
    <source>
        <dbReference type="SAM" id="MobiDB-lite"/>
    </source>
</evidence>
<organism evidence="2 3">
    <name type="scientific">Clitoria ternatea</name>
    <name type="common">Butterfly pea</name>
    <dbReference type="NCBI Taxonomy" id="43366"/>
    <lineage>
        <taxon>Eukaryota</taxon>
        <taxon>Viridiplantae</taxon>
        <taxon>Streptophyta</taxon>
        <taxon>Embryophyta</taxon>
        <taxon>Tracheophyta</taxon>
        <taxon>Spermatophyta</taxon>
        <taxon>Magnoliopsida</taxon>
        <taxon>eudicotyledons</taxon>
        <taxon>Gunneridae</taxon>
        <taxon>Pentapetalae</taxon>
        <taxon>rosids</taxon>
        <taxon>fabids</taxon>
        <taxon>Fabales</taxon>
        <taxon>Fabaceae</taxon>
        <taxon>Papilionoideae</taxon>
        <taxon>50 kb inversion clade</taxon>
        <taxon>NPAAA clade</taxon>
        <taxon>indigoferoid/millettioid clade</taxon>
        <taxon>Phaseoleae</taxon>
        <taxon>Clitoria</taxon>
    </lineage>
</organism>
<comment type="caution">
    <text evidence="2">The sequence shown here is derived from an EMBL/GenBank/DDBJ whole genome shotgun (WGS) entry which is preliminary data.</text>
</comment>
<keyword evidence="3" id="KW-1185">Reference proteome</keyword>
<reference evidence="2 3" key="1">
    <citation type="submission" date="2024-01" db="EMBL/GenBank/DDBJ databases">
        <title>The genomes of 5 underutilized Papilionoideae crops provide insights into root nodulation and disease resistance.</title>
        <authorList>
            <person name="Yuan L."/>
        </authorList>
    </citation>
    <scope>NUCLEOTIDE SEQUENCE [LARGE SCALE GENOMIC DNA]</scope>
    <source>
        <strain evidence="2">LY-2023</strain>
        <tissue evidence="2">Leaf</tissue>
    </source>
</reference>
<sequence>MNKIVEEEESIEKSNDEEKEIEKSRAIKDDVDTVNSEVQDWKTSSLSYTFGTFDIMILMDIESKKKERKCELNNRVEKISNSNHDETMMDEPVVINGKNVKDEKYNVKTFVDSRLRENVTCAEEDHDDIDR</sequence>